<dbReference type="AlphaFoldDB" id="A0AAN9JUX3"/>
<gene>
    <name evidence="1" type="ORF">VNO77_42668</name>
</gene>
<dbReference type="EMBL" id="JAYMYQ010000011">
    <property type="protein sequence ID" value="KAK7304781.1"/>
    <property type="molecule type" value="Genomic_DNA"/>
</dbReference>
<organism evidence="1 2">
    <name type="scientific">Canavalia gladiata</name>
    <name type="common">Sword bean</name>
    <name type="synonym">Dolichos gladiatus</name>
    <dbReference type="NCBI Taxonomy" id="3824"/>
    <lineage>
        <taxon>Eukaryota</taxon>
        <taxon>Viridiplantae</taxon>
        <taxon>Streptophyta</taxon>
        <taxon>Embryophyta</taxon>
        <taxon>Tracheophyta</taxon>
        <taxon>Spermatophyta</taxon>
        <taxon>Magnoliopsida</taxon>
        <taxon>eudicotyledons</taxon>
        <taxon>Gunneridae</taxon>
        <taxon>Pentapetalae</taxon>
        <taxon>rosids</taxon>
        <taxon>fabids</taxon>
        <taxon>Fabales</taxon>
        <taxon>Fabaceae</taxon>
        <taxon>Papilionoideae</taxon>
        <taxon>50 kb inversion clade</taxon>
        <taxon>NPAAA clade</taxon>
        <taxon>indigoferoid/millettioid clade</taxon>
        <taxon>Phaseoleae</taxon>
        <taxon>Canavalia</taxon>
    </lineage>
</organism>
<accession>A0AAN9JUX3</accession>
<evidence type="ECO:0000313" key="2">
    <source>
        <dbReference type="Proteomes" id="UP001367508"/>
    </source>
</evidence>
<comment type="caution">
    <text evidence="1">The sequence shown here is derived from an EMBL/GenBank/DDBJ whole genome shotgun (WGS) entry which is preliminary data.</text>
</comment>
<reference evidence="1 2" key="1">
    <citation type="submission" date="2024-01" db="EMBL/GenBank/DDBJ databases">
        <title>The genomes of 5 underutilized Papilionoideae crops provide insights into root nodulation and disease resistanc.</title>
        <authorList>
            <person name="Jiang F."/>
        </authorList>
    </citation>
    <scope>NUCLEOTIDE SEQUENCE [LARGE SCALE GENOMIC DNA]</scope>
    <source>
        <strain evidence="1">LVBAO_FW01</strain>
        <tissue evidence="1">Leaves</tissue>
    </source>
</reference>
<sequence>MVRIEKEEEIPVMKDLLLGSVLCQPRMAKRHMFLKSVRQYGTNRVGGLKGHPLVVSISACHADDPGSIPGNGVNLFLGFIEKLLNLL</sequence>
<evidence type="ECO:0000313" key="1">
    <source>
        <dbReference type="EMBL" id="KAK7304781.1"/>
    </source>
</evidence>
<name>A0AAN9JUX3_CANGL</name>
<protein>
    <submittedName>
        <fullName evidence="1">Uncharacterized protein</fullName>
    </submittedName>
</protein>
<dbReference type="Proteomes" id="UP001367508">
    <property type="component" value="Unassembled WGS sequence"/>
</dbReference>
<keyword evidence="2" id="KW-1185">Reference proteome</keyword>
<proteinExistence type="predicted"/>